<dbReference type="RefSeq" id="WP_022791138.1">
    <property type="nucleotide sequence ID" value="NZ_ATUU01000001.1"/>
</dbReference>
<comment type="caution">
    <text evidence="13">The sequence shown here is derived from an EMBL/GenBank/DDBJ whole genome shotgun (WGS) entry which is preliminary data.</text>
</comment>
<dbReference type="PATRIC" id="fig|1123500.6.peg.165"/>
<dbReference type="Pfam" id="PF17657">
    <property type="entry name" value="DNA_pol3_finger"/>
    <property type="match status" value="1"/>
</dbReference>
<reference evidence="13 14" key="1">
    <citation type="journal article" date="2015" name="Genome Announc.">
        <title>Expanding the biotechnology potential of lactobacilli through comparative genomics of 213 strains and associated genera.</title>
        <authorList>
            <person name="Sun Z."/>
            <person name="Harris H.M."/>
            <person name="McCann A."/>
            <person name="Guo C."/>
            <person name="Argimon S."/>
            <person name="Zhang W."/>
            <person name="Yang X."/>
            <person name="Jeffery I.B."/>
            <person name="Cooney J.C."/>
            <person name="Kagawa T.F."/>
            <person name="Liu W."/>
            <person name="Song Y."/>
            <person name="Salvetti E."/>
            <person name="Wrobel A."/>
            <person name="Rasinkangas P."/>
            <person name="Parkhill J."/>
            <person name="Rea M.C."/>
            <person name="O'Sullivan O."/>
            <person name="Ritari J."/>
            <person name="Douillard F.P."/>
            <person name="Paul Ross R."/>
            <person name="Yang R."/>
            <person name="Briner A.E."/>
            <person name="Felis G.E."/>
            <person name="de Vos W.M."/>
            <person name="Barrangou R."/>
            <person name="Klaenhammer T.R."/>
            <person name="Caufield P.W."/>
            <person name="Cui Y."/>
            <person name="Zhang H."/>
            <person name="O'Toole P.W."/>
        </authorList>
    </citation>
    <scope>NUCLEOTIDE SEQUENCE [LARGE SCALE GENOMIC DNA]</scope>
    <source>
        <strain evidence="13 14">DSM 20190</strain>
    </source>
</reference>
<dbReference type="InterPro" id="IPR029460">
    <property type="entry name" value="DNAPol_HHH"/>
</dbReference>
<name>A0A0R2FY85_9LACO</name>
<evidence type="ECO:0000256" key="11">
    <source>
        <dbReference type="ARBA" id="ARBA00049244"/>
    </source>
</evidence>
<comment type="similarity">
    <text evidence="2">Belongs to the DNA polymerase type-C family. DnaE subfamily.</text>
</comment>
<dbReference type="InParanoid" id="A0A0R2FY85"/>
<dbReference type="EC" id="2.7.7.7" evidence="3"/>
<dbReference type="NCBIfam" id="TIGR00594">
    <property type="entry name" value="polc"/>
    <property type="match status" value="1"/>
</dbReference>
<evidence type="ECO:0000313" key="13">
    <source>
        <dbReference type="EMBL" id="KRN33369.1"/>
    </source>
</evidence>
<dbReference type="SUPFAM" id="SSF89550">
    <property type="entry name" value="PHP domain-like"/>
    <property type="match status" value="1"/>
</dbReference>
<evidence type="ECO:0000256" key="4">
    <source>
        <dbReference type="ARBA" id="ARBA00019114"/>
    </source>
</evidence>
<dbReference type="FunCoup" id="A0A0R2FY85">
    <property type="interactions" value="259"/>
</dbReference>
<dbReference type="Gene3D" id="3.20.20.140">
    <property type="entry name" value="Metal-dependent hydrolases"/>
    <property type="match status" value="1"/>
</dbReference>
<evidence type="ECO:0000256" key="6">
    <source>
        <dbReference type="ARBA" id="ARBA00022695"/>
    </source>
</evidence>
<dbReference type="Gene3D" id="1.10.150.870">
    <property type="match status" value="1"/>
</dbReference>
<dbReference type="eggNOG" id="COG0587">
    <property type="taxonomic scope" value="Bacteria"/>
</dbReference>
<dbReference type="Pfam" id="PF02811">
    <property type="entry name" value="PHP"/>
    <property type="match status" value="1"/>
</dbReference>
<dbReference type="STRING" id="1123500.GCA_000420365_00336"/>
<dbReference type="InterPro" id="IPR011708">
    <property type="entry name" value="DNA_pol3_alpha_NTPase_dom"/>
</dbReference>
<accession>A0A0R2FY85</accession>
<dbReference type="PANTHER" id="PTHR32294:SF0">
    <property type="entry name" value="DNA POLYMERASE III SUBUNIT ALPHA"/>
    <property type="match status" value="1"/>
</dbReference>
<feature type="domain" description="Polymerase/histidinol phosphatase N-terminal" evidence="12">
    <location>
        <begin position="2"/>
        <end position="69"/>
    </location>
</feature>
<dbReference type="GO" id="GO:0003887">
    <property type="term" value="F:DNA-directed DNA polymerase activity"/>
    <property type="evidence" value="ECO:0007669"/>
    <property type="project" value="UniProtKB-KW"/>
</dbReference>
<dbReference type="Gene3D" id="1.10.10.1600">
    <property type="entry name" value="Bacterial DNA polymerase III alpha subunit, thumb domain"/>
    <property type="match status" value="1"/>
</dbReference>
<comment type="subunit">
    <text evidence="10">DNA polymerase III contains a core (composed of alpha, epsilon and theta chains) that associates with a tau subunit. This core dimerizes to form the POLIII' complex. PolIII' associates with the gamma complex (composed of gamma, delta, delta', psi and chi chains) and with the beta chain to form the complete DNA polymerase III complex.</text>
</comment>
<dbReference type="SMART" id="SM00481">
    <property type="entry name" value="POLIIIAc"/>
    <property type="match status" value="1"/>
</dbReference>
<dbReference type="InterPro" id="IPR041931">
    <property type="entry name" value="DNA_pol3_alpha_thumb_dom"/>
</dbReference>
<evidence type="ECO:0000259" key="12">
    <source>
        <dbReference type="SMART" id="SM00481"/>
    </source>
</evidence>
<dbReference type="EMBL" id="JQAX01000001">
    <property type="protein sequence ID" value="KRN33369.1"/>
    <property type="molecule type" value="Genomic_DNA"/>
</dbReference>
<dbReference type="Proteomes" id="UP000051296">
    <property type="component" value="Unassembled WGS sequence"/>
</dbReference>
<proteinExistence type="inferred from homology"/>
<dbReference type="Pfam" id="PF01336">
    <property type="entry name" value="tRNA_anti-codon"/>
    <property type="match status" value="1"/>
</dbReference>
<evidence type="ECO:0000256" key="2">
    <source>
        <dbReference type="ARBA" id="ARBA00009496"/>
    </source>
</evidence>
<dbReference type="InterPro" id="IPR003141">
    <property type="entry name" value="Pol/His_phosphatase_N"/>
</dbReference>
<evidence type="ECO:0000256" key="3">
    <source>
        <dbReference type="ARBA" id="ARBA00012417"/>
    </source>
</evidence>
<evidence type="ECO:0000256" key="9">
    <source>
        <dbReference type="ARBA" id="ARBA00025611"/>
    </source>
</evidence>
<organism evidence="13 14">
    <name type="scientific">Weissella halotolerans DSM 20190</name>
    <dbReference type="NCBI Taxonomy" id="1123500"/>
    <lineage>
        <taxon>Bacteria</taxon>
        <taxon>Bacillati</taxon>
        <taxon>Bacillota</taxon>
        <taxon>Bacilli</taxon>
        <taxon>Lactobacillales</taxon>
        <taxon>Lactobacillaceae</taxon>
        <taxon>Weissella</taxon>
    </lineage>
</organism>
<sequence length="1111" mass="122648">MVPLQTKSAFSLLKSPMLPSVLVQDAKAKGYSAVALTDENILYGLDNFYQAAQAADIQPILGLTAQLRGVVLNQAYPLVLLVENQLGYQHLLALSSRLASQPRGQLTLEQVADLLPGLFVVVPSVSELTVLLQMDDQQQSEDLLTNLLTYIPKDHLFLGVSTMMLGPTLPRIKQLAAQYQMRLVAMDPVEYANPEDQFAAQVVKKIGQGETFANVALARRQTPTAFLPAPDDWKKQFADYDLQDAVLTTDWIAEHSRFTLEKTTNTLPSIGLPTGKTAASYLYDLAQAGLNKRLGQQRAAQASYQERLQKELGIINELGFNDYFLIVWDVIRFAHEAAIRTGPGRGSAAGSLVAYALAITDVDPLTYDLLFERFLNPERAQMPDIDIDIPDDRREEVLDYLHQKYGHKRVAQIITFSTMSTRAVIRDVARTFGLNPNQIDQLAKTIPRQLNITLAAAYEQSQAFRNALLDLPVDGKLLFETAKKLEGLPRNSSLHAAGVVLSADPIVDVIPVQEGEDGRLVTQLTKGPVERLGLLKMDFLALSNLNILDTALRQVAKTDPHFNLAEIDLNDPATLALFQAGQTNGIFQFESAGMKNMLRQLKPDCFEDIVAANALFRPGPSQNIGHFIARKHGKEEAVVLDSSVADILAPTYGIIVYQEQVMRVAERFAGFSLGAADLLRRAMSKKDAAKLATVKTDFLAGAKAKGHSKALAEQVYGYIETFAQYGFNRSHSVAYSKLAFQLAYLKAHYPLAFYKAVLNDAIMDHVKVRTYLAEARQAHVQLVGPNINQSFQGYTVNQKGQLQMGLASIKGLRKDFRQALLADRLAKGPYPNLMAFIGRLPNKFRKVELLEPLVVTGALDEFDANRKQLLASLQGYIDAVGLAGESMSLFEAVVPKPRQVAPYSQSEQLAFEEDYLGVYLSGHPLEAFQSLPHQSIANLMVDMASVTLLVFVDQVKVIRTKKGDQMAFIDVSDLTGRLSVTVFSRLYQQSASILAPHQILMVTGKVEQARHGEGIQLVANRISLPPKQDQAAKRWYLRLSDQVVQAGQEKVLAELIAQHPGTIPVVVVYADQDRSVLLPQTEWLNEGQATHQALVELLGADNVVLKEQPSH</sequence>
<dbReference type="InterPro" id="IPR040982">
    <property type="entry name" value="DNA_pol3_finger"/>
</dbReference>
<comment type="subcellular location">
    <subcellularLocation>
        <location evidence="1">Cytoplasm</location>
    </subcellularLocation>
</comment>
<evidence type="ECO:0000313" key="14">
    <source>
        <dbReference type="Proteomes" id="UP000051296"/>
    </source>
</evidence>
<keyword evidence="6" id="KW-0548">Nucleotidyltransferase</keyword>
<gene>
    <name evidence="13" type="ORF">IV68_GL000167</name>
</gene>
<dbReference type="GO" id="GO:0005737">
    <property type="term" value="C:cytoplasm"/>
    <property type="evidence" value="ECO:0007669"/>
    <property type="project" value="UniProtKB-SubCell"/>
</dbReference>
<evidence type="ECO:0000256" key="7">
    <source>
        <dbReference type="ARBA" id="ARBA00022705"/>
    </source>
</evidence>
<comment type="catalytic activity">
    <reaction evidence="11">
        <text>DNA(n) + a 2'-deoxyribonucleoside 5'-triphosphate = DNA(n+1) + diphosphate</text>
        <dbReference type="Rhea" id="RHEA:22508"/>
        <dbReference type="Rhea" id="RHEA-COMP:17339"/>
        <dbReference type="Rhea" id="RHEA-COMP:17340"/>
        <dbReference type="ChEBI" id="CHEBI:33019"/>
        <dbReference type="ChEBI" id="CHEBI:61560"/>
        <dbReference type="ChEBI" id="CHEBI:173112"/>
        <dbReference type="EC" id="2.7.7.7"/>
    </reaction>
</comment>
<dbReference type="CDD" id="cd07431">
    <property type="entry name" value="PHP_PolIIIA"/>
    <property type="match status" value="1"/>
</dbReference>
<keyword evidence="8" id="KW-0239">DNA-directed DNA polymerase</keyword>
<keyword evidence="5" id="KW-0808">Transferase</keyword>
<protein>
    <recommendedName>
        <fullName evidence="4">DNA polymerase III subunit alpha</fullName>
        <ecNumber evidence="3">2.7.7.7</ecNumber>
    </recommendedName>
</protein>
<dbReference type="InterPro" id="IPR004013">
    <property type="entry name" value="PHP_dom"/>
</dbReference>
<dbReference type="InterPro" id="IPR016195">
    <property type="entry name" value="Pol/histidinol_Pase-like"/>
</dbReference>
<keyword evidence="14" id="KW-1185">Reference proteome</keyword>
<dbReference type="GO" id="GO:0006260">
    <property type="term" value="P:DNA replication"/>
    <property type="evidence" value="ECO:0007669"/>
    <property type="project" value="UniProtKB-KW"/>
</dbReference>
<comment type="function">
    <text evidence="9">DNA polymerase III is a complex, multichain enzyme responsible for most of the replicative synthesis in bacteria. This DNA polymerase also exhibits 3' to 5' exonuclease activity. The alpha chain is the DNA polymerase.</text>
</comment>
<dbReference type="GO" id="GO:0008408">
    <property type="term" value="F:3'-5' exonuclease activity"/>
    <property type="evidence" value="ECO:0007669"/>
    <property type="project" value="InterPro"/>
</dbReference>
<evidence type="ECO:0000256" key="5">
    <source>
        <dbReference type="ARBA" id="ARBA00022679"/>
    </source>
</evidence>
<evidence type="ECO:0000256" key="8">
    <source>
        <dbReference type="ARBA" id="ARBA00022932"/>
    </source>
</evidence>
<evidence type="ECO:0000256" key="1">
    <source>
        <dbReference type="ARBA" id="ARBA00004496"/>
    </source>
</evidence>
<dbReference type="Pfam" id="PF14579">
    <property type="entry name" value="HHH_6"/>
    <property type="match status" value="1"/>
</dbReference>
<dbReference type="GO" id="GO:0003676">
    <property type="term" value="F:nucleic acid binding"/>
    <property type="evidence" value="ECO:0007669"/>
    <property type="project" value="InterPro"/>
</dbReference>
<dbReference type="InterPro" id="IPR004805">
    <property type="entry name" value="DnaE2/DnaE/PolC"/>
</dbReference>
<dbReference type="OrthoDB" id="9803237at2"/>
<dbReference type="AlphaFoldDB" id="A0A0R2FY85"/>
<dbReference type="InterPro" id="IPR004365">
    <property type="entry name" value="NA-bd_OB_tRNA"/>
</dbReference>
<keyword evidence="7" id="KW-0235">DNA replication</keyword>
<dbReference type="CDD" id="cd04485">
    <property type="entry name" value="DnaE_OBF"/>
    <property type="match status" value="1"/>
</dbReference>
<evidence type="ECO:0000256" key="10">
    <source>
        <dbReference type="ARBA" id="ARBA00026073"/>
    </source>
</evidence>
<dbReference type="PANTHER" id="PTHR32294">
    <property type="entry name" value="DNA POLYMERASE III SUBUNIT ALPHA"/>
    <property type="match status" value="1"/>
</dbReference>
<dbReference type="Pfam" id="PF07733">
    <property type="entry name" value="DNA_pol3_alpha"/>
    <property type="match status" value="1"/>
</dbReference>